<feature type="region of interest" description="Disordered" evidence="1">
    <location>
        <begin position="1"/>
        <end position="41"/>
    </location>
</feature>
<name>A0A075MPS2_9ARCH</name>
<evidence type="ECO:0000313" key="4">
    <source>
        <dbReference type="Proteomes" id="UP000028194"/>
    </source>
</evidence>
<dbReference type="STRING" id="1459636.NTE_01498"/>
<protein>
    <submittedName>
        <fullName evidence="3">C2H2 type zinc-finger (2 copies)</fullName>
    </submittedName>
</protein>
<dbReference type="InterPro" id="IPR041661">
    <property type="entry name" value="ZN622/Rei1/Reh1_Znf-C2H2"/>
</dbReference>
<keyword evidence="3" id="KW-0863">Zinc-finger</keyword>
<accession>A0A075MPS2</accession>
<dbReference type="HOGENOM" id="CLU_2379516_0_0_2"/>
<dbReference type="RefSeq" id="WP_148700310.1">
    <property type="nucleotide sequence ID" value="NZ_CP007174.1"/>
</dbReference>
<feature type="region of interest" description="Disordered" evidence="1">
    <location>
        <begin position="67"/>
        <end position="104"/>
    </location>
</feature>
<proteinExistence type="predicted"/>
<gene>
    <name evidence="3" type="ORF">NTE_01498</name>
</gene>
<dbReference type="Pfam" id="PF12756">
    <property type="entry name" value="zf-C2H2_2"/>
    <property type="match status" value="1"/>
</dbReference>
<dbReference type="OrthoDB" id="11401at2157"/>
<feature type="domain" description="C2H2-type" evidence="2">
    <location>
        <begin position="53"/>
        <end position="75"/>
    </location>
</feature>
<keyword evidence="3" id="KW-0479">Metal-binding</keyword>
<dbReference type="Proteomes" id="UP000028194">
    <property type="component" value="Chromosome"/>
</dbReference>
<feature type="compositionally biased region" description="Polar residues" evidence="1">
    <location>
        <begin position="31"/>
        <end position="40"/>
    </location>
</feature>
<dbReference type="AlphaFoldDB" id="A0A075MPS2"/>
<feature type="compositionally biased region" description="Basic and acidic residues" evidence="1">
    <location>
        <begin position="1"/>
        <end position="11"/>
    </location>
</feature>
<reference evidence="3 4" key="1">
    <citation type="journal article" date="2014" name="PLoS ONE">
        <title>Genome Sequence of Candidatus Nitrososphaera evergladensis from Group I.1b Enriched from Everglades Soil Reveals Novel Genomic Features of the Ammonia-Oxidizing Archaea.</title>
        <authorList>
            <person name="Zhalnina K.V."/>
            <person name="Dias R."/>
            <person name="Leonard M.T."/>
            <person name="Dorr de Quadros P."/>
            <person name="Camargo F.A."/>
            <person name="Drew J.C."/>
            <person name="Farmerie W.G."/>
            <person name="Daroub S.H."/>
            <person name="Triplett E.W."/>
        </authorList>
    </citation>
    <scope>NUCLEOTIDE SEQUENCE [LARGE SCALE GENOMIC DNA]</scope>
    <source>
        <strain evidence="3 4">SR1</strain>
    </source>
</reference>
<evidence type="ECO:0000313" key="3">
    <source>
        <dbReference type="EMBL" id="AIF83561.1"/>
    </source>
</evidence>
<dbReference type="InterPro" id="IPR013087">
    <property type="entry name" value="Znf_C2H2_type"/>
</dbReference>
<dbReference type="EMBL" id="CP007174">
    <property type="protein sequence ID" value="AIF83561.1"/>
    <property type="molecule type" value="Genomic_DNA"/>
</dbReference>
<feature type="compositionally biased region" description="Basic and acidic residues" evidence="1">
    <location>
        <begin position="67"/>
        <end position="81"/>
    </location>
</feature>
<keyword evidence="4" id="KW-1185">Reference proteome</keyword>
<dbReference type="KEGG" id="nev:NTE_01498"/>
<evidence type="ECO:0000256" key="1">
    <source>
        <dbReference type="SAM" id="MobiDB-lite"/>
    </source>
</evidence>
<dbReference type="GeneID" id="41597287"/>
<sequence length="104" mass="11785">MADTSERRDENNNDAANNNSSKNVRVDEESSSAIPDSRQSFHGIEKVTADFQCFVCGAVFNTDEDRKQHLEKEAHGTLHEESTEEDMEIAKEQEELNESHAHHV</sequence>
<keyword evidence="3" id="KW-0862">Zinc</keyword>
<feature type="compositionally biased region" description="Basic and acidic residues" evidence="1">
    <location>
        <begin position="88"/>
        <end position="104"/>
    </location>
</feature>
<evidence type="ECO:0000259" key="2">
    <source>
        <dbReference type="PROSITE" id="PS00028"/>
    </source>
</evidence>
<dbReference type="PROSITE" id="PS00028">
    <property type="entry name" value="ZINC_FINGER_C2H2_1"/>
    <property type="match status" value="1"/>
</dbReference>
<dbReference type="GO" id="GO:0008270">
    <property type="term" value="F:zinc ion binding"/>
    <property type="evidence" value="ECO:0007669"/>
    <property type="project" value="UniProtKB-KW"/>
</dbReference>
<organism evidence="3 4">
    <name type="scientific">Candidatus Nitrososphaera evergladensis SR1</name>
    <dbReference type="NCBI Taxonomy" id="1459636"/>
    <lineage>
        <taxon>Archaea</taxon>
        <taxon>Nitrososphaerota</taxon>
        <taxon>Nitrososphaeria</taxon>
        <taxon>Nitrososphaerales</taxon>
        <taxon>Nitrososphaeraceae</taxon>
        <taxon>Nitrososphaera</taxon>
    </lineage>
</organism>